<dbReference type="PRINTS" id="PR01348">
    <property type="entry name" value="ICLNCHANNEL"/>
</dbReference>
<evidence type="ECO:0000313" key="11">
    <source>
        <dbReference type="Proteomes" id="UP000827892"/>
    </source>
</evidence>
<evidence type="ECO:0000256" key="5">
    <source>
        <dbReference type="ARBA" id="ARBA00022490"/>
    </source>
</evidence>
<evidence type="ECO:0000313" key="9">
    <source>
        <dbReference type="EMBL" id="ULT94005.1"/>
    </source>
</evidence>
<dbReference type="AlphaFoldDB" id="A0AAE9A9A9"/>
<name>A0AAE9A9A9_CAEBR</name>
<dbReference type="EMBL" id="CP092623">
    <property type="protein sequence ID" value="UMM27254.1"/>
    <property type="molecule type" value="Genomic_DNA"/>
</dbReference>
<dbReference type="GO" id="GO:0005829">
    <property type="term" value="C:cytosol"/>
    <property type="evidence" value="ECO:0007669"/>
    <property type="project" value="InterPro"/>
</dbReference>
<dbReference type="Pfam" id="PF03517">
    <property type="entry name" value="Voldacs"/>
    <property type="match status" value="1"/>
</dbReference>
<evidence type="ECO:0000256" key="8">
    <source>
        <dbReference type="SAM" id="MobiDB-lite"/>
    </source>
</evidence>
<dbReference type="InterPro" id="IPR011993">
    <property type="entry name" value="PH-like_dom_sf"/>
</dbReference>
<dbReference type="Gene3D" id="2.30.29.30">
    <property type="entry name" value="Pleckstrin-homology domain (PH domain)/Phosphotyrosine-binding domain (PTB)"/>
    <property type="match status" value="1"/>
</dbReference>
<feature type="compositionally biased region" description="Acidic residues" evidence="8">
    <location>
        <begin position="156"/>
        <end position="183"/>
    </location>
</feature>
<evidence type="ECO:0000256" key="7">
    <source>
        <dbReference type="ARBA" id="ARBA00045890"/>
    </source>
</evidence>
<feature type="compositionally biased region" description="Basic and acidic residues" evidence="8">
    <location>
        <begin position="219"/>
        <end position="228"/>
    </location>
</feature>
<dbReference type="OMA" id="YFMLDHK"/>
<dbReference type="GO" id="GO:0006884">
    <property type="term" value="P:cell volume homeostasis"/>
    <property type="evidence" value="ECO:0007669"/>
    <property type="project" value="InterPro"/>
</dbReference>
<protein>
    <recommendedName>
        <fullName evidence="4">Methylosome subunit pICln</fullName>
    </recommendedName>
</protein>
<dbReference type="GO" id="GO:0006821">
    <property type="term" value="P:chloride transport"/>
    <property type="evidence" value="ECO:0007669"/>
    <property type="project" value="InterPro"/>
</dbReference>
<evidence type="ECO:0000256" key="1">
    <source>
        <dbReference type="ARBA" id="ARBA00004123"/>
    </source>
</evidence>
<evidence type="ECO:0000313" key="10">
    <source>
        <dbReference type="EMBL" id="UMM27254.1"/>
    </source>
</evidence>
<feature type="region of interest" description="Disordered" evidence="8">
    <location>
        <begin position="154"/>
        <end position="186"/>
    </location>
</feature>
<proteinExistence type="inferred from homology"/>
<comment type="similarity">
    <text evidence="3">Belongs to the pICln (TC 1.A.47) family.</text>
</comment>
<dbReference type="PANTHER" id="PTHR21399">
    <property type="entry name" value="CHLORIDE CONDUCTANCE REGULATORY PROTEIN ICLN"/>
    <property type="match status" value="1"/>
</dbReference>
<organism evidence="9 11">
    <name type="scientific">Caenorhabditis briggsae</name>
    <dbReference type="NCBI Taxonomy" id="6238"/>
    <lineage>
        <taxon>Eukaryota</taxon>
        <taxon>Metazoa</taxon>
        <taxon>Ecdysozoa</taxon>
        <taxon>Nematoda</taxon>
        <taxon>Chromadorea</taxon>
        <taxon>Rhabditida</taxon>
        <taxon>Rhabditina</taxon>
        <taxon>Rhabditomorpha</taxon>
        <taxon>Rhabditoidea</taxon>
        <taxon>Rhabditidae</taxon>
        <taxon>Peloderinae</taxon>
        <taxon>Caenorhabditis</taxon>
    </lineage>
</organism>
<gene>
    <name evidence="9" type="ORF">L3Y34_003473</name>
    <name evidence="10" type="ORF">L5515_010626</name>
</gene>
<dbReference type="GO" id="GO:0000387">
    <property type="term" value="P:spliceosomal snRNP assembly"/>
    <property type="evidence" value="ECO:0007669"/>
    <property type="project" value="InterPro"/>
</dbReference>
<dbReference type="GO" id="GO:0034715">
    <property type="term" value="C:pICln-Sm protein complex"/>
    <property type="evidence" value="ECO:0007669"/>
    <property type="project" value="InterPro"/>
</dbReference>
<comment type="subcellular location">
    <subcellularLocation>
        <location evidence="2">Cytoplasm</location>
    </subcellularLocation>
    <subcellularLocation>
        <location evidence="1">Nucleus</location>
    </subcellularLocation>
</comment>
<evidence type="ECO:0000256" key="3">
    <source>
        <dbReference type="ARBA" id="ARBA00007054"/>
    </source>
</evidence>
<dbReference type="GO" id="GO:0005886">
    <property type="term" value="C:plasma membrane"/>
    <property type="evidence" value="ECO:0007669"/>
    <property type="project" value="InterPro"/>
</dbReference>
<evidence type="ECO:0000313" key="12">
    <source>
        <dbReference type="Proteomes" id="UP000829354"/>
    </source>
</evidence>
<feature type="region of interest" description="Disordered" evidence="8">
    <location>
        <begin position="205"/>
        <end position="228"/>
    </location>
</feature>
<dbReference type="Proteomes" id="UP000827892">
    <property type="component" value="Chromosome IV"/>
</dbReference>
<dbReference type="GO" id="GO:0034709">
    <property type="term" value="C:methylosome"/>
    <property type="evidence" value="ECO:0007669"/>
    <property type="project" value="InterPro"/>
</dbReference>
<dbReference type="EMBL" id="CP090894">
    <property type="protein sequence ID" value="ULT94005.1"/>
    <property type="molecule type" value="Genomic_DNA"/>
</dbReference>
<reference evidence="10 12" key="1">
    <citation type="submission" date="2022-04" db="EMBL/GenBank/DDBJ databases">
        <title>Chromosome-level reference genomes for two strains of Caenorhabditis briggsae: an improved platform for comparative genomics.</title>
        <authorList>
            <person name="Stevens L."/>
            <person name="Andersen E."/>
        </authorList>
    </citation>
    <scope>NUCLEOTIDE SEQUENCE [LARGE SCALE GENOMIC DNA]</scope>
    <source>
        <strain evidence="10">VX34</strain>
        <tissue evidence="10">Whole-organism</tissue>
    </source>
</reference>
<keyword evidence="6" id="KW-0539">Nucleus</keyword>
<evidence type="ECO:0000256" key="4">
    <source>
        <dbReference type="ARBA" id="ARBA00015653"/>
    </source>
</evidence>
<reference evidence="9 11" key="2">
    <citation type="submission" date="2022-05" db="EMBL/GenBank/DDBJ databases">
        <title>Chromosome-level reference genomes for two strains of Caenorhabditis briggsae: an improved platform for comparative genomics.</title>
        <authorList>
            <person name="Stevens L."/>
            <person name="Andersen E.C."/>
        </authorList>
    </citation>
    <scope>NUCLEOTIDE SEQUENCE [LARGE SCALE GENOMIC DNA]</scope>
    <source>
        <strain evidence="9">QX1410_ONT</strain>
        <tissue evidence="9">Whole-organism</tissue>
    </source>
</reference>
<dbReference type="GO" id="GO:0005634">
    <property type="term" value="C:nucleus"/>
    <property type="evidence" value="ECO:0007669"/>
    <property type="project" value="UniProtKB-SubCell"/>
</dbReference>
<dbReference type="Proteomes" id="UP000829354">
    <property type="component" value="Chromosome IV"/>
</dbReference>
<evidence type="ECO:0000256" key="6">
    <source>
        <dbReference type="ARBA" id="ARBA00023242"/>
    </source>
</evidence>
<dbReference type="InterPro" id="IPR003521">
    <property type="entry name" value="ICln"/>
</dbReference>
<dbReference type="PANTHER" id="PTHR21399:SF0">
    <property type="entry name" value="METHYLOSOME SUBUNIT PICLN"/>
    <property type="match status" value="1"/>
</dbReference>
<evidence type="ECO:0000256" key="2">
    <source>
        <dbReference type="ARBA" id="ARBA00004496"/>
    </source>
</evidence>
<accession>A0AAE9A9A9</accession>
<keyword evidence="12" id="KW-1185">Reference proteome</keyword>
<sequence>MAIILKEVSAPTAGIKITTPNVQAFHNSDSLGNGTLYVTGSEVTWISSAPGSKGFSVTYPAIVLHAISTDTTTFPSEHVFMMVDQRKSIRRRRAPILRTIQEADEQRGLELAAAELEGEESDNDDEEGPGLEIRFVPDDKEALTPMYHEILKGQEENPEEDDMMFEDEEEQEDGEYEMEEGDEQAMGSGQWFTADNIDQLQMSEEGLANMQRIFGRGDQQPRQDDSME</sequence>
<keyword evidence="5" id="KW-0963">Cytoplasm</keyword>
<dbReference type="InterPro" id="IPR039924">
    <property type="entry name" value="ICln/Lot5/Saf5"/>
</dbReference>
<comment type="function">
    <text evidence="7">Involved in both the assembly of spliceosomal snRNPs and the methylation of Sm proteins. Chaperone that regulates the assembly of spliceosomal U1, U2, U4 and U5 small nuclear ribonucleoproteins (snRNPs), the building blocks of the spliceosome, and thereby plays an important role in the splicing of cellular pre-mRNAs. Most spliceosomal snRNPs contain a common set of Sm proteins SNRPB, SNRPD1, SNRPD2, SNRPD3, SNRPE, SNRPF and SNRPG that assemble in a heptameric protein ring on the Sm site of the small nuclear RNA to form the core snRNP (Sm core). In the cytosol, the Sm proteins SNRPD1, SNRPD2, SNRPE, SNRPF and SNRPG are trapped in an inactive 6S pICln-Sm complex by the chaperone CLNS1A that controls the assembly of the core snRNP. Dissociation by the SMN complex of CLNS1A from the trapped Sm proteins and their transfer to an SMN-Sm complex triggers the assembly of core snRNPs and their transport to the nucleus.</text>
</comment>